<proteinExistence type="predicted"/>
<organism evidence="1 2">
    <name type="scientific">Streptomyces nigrescens</name>
    <dbReference type="NCBI Taxonomy" id="1920"/>
    <lineage>
        <taxon>Bacteria</taxon>
        <taxon>Bacillati</taxon>
        <taxon>Actinomycetota</taxon>
        <taxon>Actinomycetes</taxon>
        <taxon>Kitasatosporales</taxon>
        <taxon>Streptomycetaceae</taxon>
        <taxon>Streptomyces</taxon>
    </lineage>
</organism>
<sequence length="60" mass="6080">MPRILRVFTIAAVLATAAGYGIDHSAPSVARAGHLTSGTPGVVLGDSAWGRVPTPHTGPF</sequence>
<evidence type="ECO:0000313" key="2">
    <source>
        <dbReference type="Proteomes" id="UP001059597"/>
    </source>
</evidence>
<reference evidence="1" key="1">
    <citation type="submission" date="2022-06" db="EMBL/GenBank/DDBJ databases">
        <title>Complete genome sequence of Streptomyces nigrescens HEK616.</title>
        <authorList>
            <person name="Asamizu S."/>
            <person name="Onaka H."/>
        </authorList>
    </citation>
    <scope>NUCLEOTIDE SEQUENCE</scope>
    <source>
        <strain evidence="1">HEK616</strain>
    </source>
</reference>
<gene>
    <name evidence="1" type="ORF">HEK616_51410</name>
</gene>
<dbReference type="Proteomes" id="UP001059597">
    <property type="component" value="Chromosome"/>
</dbReference>
<keyword evidence="2" id="KW-1185">Reference proteome</keyword>
<evidence type="ECO:0000313" key="1">
    <source>
        <dbReference type="EMBL" id="BDM71654.1"/>
    </source>
</evidence>
<dbReference type="EMBL" id="AP026073">
    <property type="protein sequence ID" value="BDM71654.1"/>
    <property type="molecule type" value="Genomic_DNA"/>
</dbReference>
<accession>A0ABM7ZZ76</accession>
<protein>
    <recommendedName>
        <fullName evidence="3">Secreted protein</fullName>
    </recommendedName>
</protein>
<name>A0ABM7ZZ76_STRNI</name>
<dbReference type="RefSeq" id="WP_261955216.1">
    <property type="nucleotide sequence ID" value="NZ_AP026073.1"/>
</dbReference>
<evidence type="ECO:0008006" key="3">
    <source>
        <dbReference type="Google" id="ProtNLM"/>
    </source>
</evidence>